<dbReference type="PANTHER" id="PTHR10993:SF7">
    <property type="entry name" value="LIPOYLTRANSFERASE 2, MITOCHONDRIAL-RELATED"/>
    <property type="match status" value="1"/>
</dbReference>
<feature type="domain" description="BPL/LPL catalytic" evidence="8">
    <location>
        <begin position="71"/>
        <end position="297"/>
    </location>
</feature>
<keyword evidence="2 5" id="KW-0808">Transferase</keyword>
<dbReference type="Gene3D" id="3.30.930.10">
    <property type="entry name" value="Bira Bifunctional Protein, Domain 2"/>
    <property type="match status" value="1"/>
</dbReference>
<sequence>MSKIISILEAKSLIEYKKAYSLMTSLHYCLFKYQNPLYYLNNSDYSTFLNFNNYNQINYNKIYDNNKKNNDNFIGYILILEHPTIYSIGCNTPSDQIQKLQSIISPEIIHFSDRGGMITCHAPGQKVVYFIINLIEFFSPFSADIKKFIIIIQSFFSLFLKNYCNIDTKQINNYPGLWIHNYNNFNYSEHFDNYKLNSNKNNNEKNQNDFISQNYKKILFLGLKVKNSITYHGISLNIHQQSHHFAKISHACGIKDCIITSIEEEIKYKSIYINNLNINQIFTHYIGNFIHYYDDYIKYSNKIF</sequence>
<dbReference type="PROSITE" id="PS51733">
    <property type="entry name" value="BPL_LPL_CATALYTIC"/>
    <property type="match status" value="1"/>
</dbReference>
<name>A0AAE4VK32_9RICK</name>
<dbReference type="PIRSF" id="PIRSF016262">
    <property type="entry name" value="LPLase"/>
    <property type="match status" value="1"/>
</dbReference>
<dbReference type="EC" id="2.3.1.181" evidence="5"/>
<evidence type="ECO:0000256" key="5">
    <source>
        <dbReference type="PIRNR" id="PIRNR016262"/>
    </source>
</evidence>
<evidence type="ECO:0000256" key="1">
    <source>
        <dbReference type="ARBA" id="ARBA00004821"/>
    </source>
</evidence>
<dbReference type="GO" id="GO:0033819">
    <property type="term" value="F:lipoyl(octanoyl) transferase activity"/>
    <property type="evidence" value="ECO:0007669"/>
    <property type="project" value="UniProtKB-EC"/>
</dbReference>
<accession>A0AAE4VK32</accession>
<dbReference type="InterPro" id="IPR020605">
    <property type="entry name" value="Octanoyltransferase_CS"/>
</dbReference>
<evidence type="ECO:0000313" key="10">
    <source>
        <dbReference type="Proteomes" id="UP001289135"/>
    </source>
</evidence>
<reference evidence="9" key="1">
    <citation type="submission" date="2023-02" db="EMBL/GenBank/DDBJ databases">
        <title>Host association and intracellularity evolved multiple times independently in the Rickettsiales.</title>
        <authorList>
            <person name="Castelli M."/>
            <person name="Nardi T."/>
            <person name="Gammuto L."/>
            <person name="Bellinzona G."/>
            <person name="Sabaneyeva E."/>
            <person name="Potekhin A."/>
            <person name="Serra V."/>
            <person name="Petroni G."/>
            <person name="Sassera D."/>
        </authorList>
    </citation>
    <scope>NUCLEOTIDE SEQUENCE</scope>
    <source>
        <strain evidence="9">USBL-36I1</strain>
    </source>
</reference>
<keyword evidence="3 5" id="KW-0012">Acyltransferase</keyword>
<comment type="function">
    <text evidence="4 5">Catalyzes the transfer of endogenously produced octanoic acid from octanoyl-acyl-carrier-protein onto the lipoyl domains of lipoate-dependent enzymes. Lipoyl-ACP can also act as a substrate although octanoyl-ACP is likely to be the physiological substrate.</text>
</comment>
<dbReference type="EMBL" id="JARGYU010000002">
    <property type="protein sequence ID" value="MDZ5761425.1"/>
    <property type="molecule type" value="Genomic_DNA"/>
</dbReference>
<dbReference type="Proteomes" id="UP001289135">
    <property type="component" value="Unassembled WGS sequence"/>
</dbReference>
<dbReference type="RefSeq" id="WP_322498850.1">
    <property type="nucleotide sequence ID" value="NZ_JARGYU010000002.1"/>
</dbReference>
<comment type="catalytic activity">
    <reaction evidence="5">
        <text>octanoyl-[ACP] + L-lysyl-[protein] = N(6)-octanoyl-L-lysyl-[protein] + holo-[ACP] + H(+)</text>
        <dbReference type="Rhea" id="RHEA:17665"/>
        <dbReference type="Rhea" id="RHEA-COMP:9636"/>
        <dbReference type="Rhea" id="RHEA-COMP:9685"/>
        <dbReference type="Rhea" id="RHEA-COMP:9752"/>
        <dbReference type="Rhea" id="RHEA-COMP:9928"/>
        <dbReference type="ChEBI" id="CHEBI:15378"/>
        <dbReference type="ChEBI" id="CHEBI:29969"/>
        <dbReference type="ChEBI" id="CHEBI:64479"/>
        <dbReference type="ChEBI" id="CHEBI:78463"/>
        <dbReference type="ChEBI" id="CHEBI:78809"/>
        <dbReference type="EC" id="2.3.1.181"/>
    </reaction>
</comment>
<dbReference type="InterPro" id="IPR004143">
    <property type="entry name" value="BPL_LPL_catalytic"/>
</dbReference>
<comment type="pathway">
    <text evidence="1 5">Protein modification; protein lipoylation via endogenous pathway; protein N(6)-(lipoyl)lysine from octanoyl-[acyl-carrier-protein]: step 1/2.</text>
</comment>
<proteinExistence type="inferred from homology"/>
<evidence type="ECO:0000256" key="6">
    <source>
        <dbReference type="PIRSR" id="PIRSR016262-1"/>
    </source>
</evidence>
<comment type="similarity">
    <text evidence="5">Belongs to the LipB family.</text>
</comment>
<dbReference type="InterPro" id="IPR045864">
    <property type="entry name" value="aa-tRNA-synth_II/BPL/LPL"/>
</dbReference>
<evidence type="ECO:0000256" key="7">
    <source>
        <dbReference type="PIRSR" id="PIRSR016262-3"/>
    </source>
</evidence>
<dbReference type="SUPFAM" id="SSF55681">
    <property type="entry name" value="Class II aaRS and biotin synthetases"/>
    <property type="match status" value="1"/>
</dbReference>
<feature type="site" description="Lowers pKa of active site Cys" evidence="7">
    <location>
        <position position="217"/>
    </location>
</feature>
<dbReference type="Pfam" id="PF21948">
    <property type="entry name" value="LplA-B_cat"/>
    <property type="match status" value="1"/>
</dbReference>
<comment type="caution">
    <text evidence="9">The sequence shown here is derived from an EMBL/GenBank/DDBJ whole genome shotgun (WGS) entry which is preliminary data.</text>
</comment>
<feature type="active site" description="Acyl-thioester intermediate" evidence="6">
    <location>
        <position position="252"/>
    </location>
</feature>
<dbReference type="PROSITE" id="PS01313">
    <property type="entry name" value="LIPB"/>
    <property type="match status" value="1"/>
</dbReference>
<protein>
    <recommendedName>
        <fullName evidence="5">Octanoyltransferase</fullName>
        <ecNumber evidence="5">2.3.1.181</ecNumber>
    </recommendedName>
</protein>
<dbReference type="GO" id="GO:0009249">
    <property type="term" value="P:protein lipoylation"/>
    <property type="evidence" value="ECO:0007669"/>
    <property type="project" value="InterPro"/>
</dbReference>
<keyword evidence="10" id="KW-1185">Reference proteome</keyword>
<evidence type="ECO:0000256" key="2">
    <source>
        <dbReference type="ARBA" id="ARBA00022679"/>
    </source>
</evidence>
<evidence type="ECO:0000313" key="9">
    <source>
        <dbReference type="EMBL" id="MDZ5761425.1"/>
    </source>
</evidence>
<dbReference type="AlphaFoldDB" id="A0AAE4VK32"/>
<dbReference type="InterPro" id="IPR000544">
    <property type="entry name" value="Octanoyltransferase"/>
</dbReference>
<evidence type="ECO:0000259" key="8">
    <source>
        <dbReference type="PROSITE" id="PS51733"/>
    </source>
</evidence>
<dbReference type="PANTHER" id="PTHR10993">
    <property type="entry name" value="OCTANOYLTRANSFERASE"/>
    <property type="match status" value="1"/>
</dbReference>
<evidence type="ECO:0000256" key="3">
    <source>
        <dbReference type="ARBA" id="ARBA00023315"/>
    </source>
</evidence>
<gene>
    <name evidence="9" type="ORF">Lyticum_00601</name>
</gene>
<organism evidence="9 10">
    <name type="scientific">Lyticum sinuosum</name>
    <dbReference type="NCBI Taxonomy" id="1332059"/>
    <lineage>
        <taxon>Bacteria</taxon>
        <taxon>Pseudomonadati</taxon>
        <taxon>Pseudomonadota</taxon>
        <taxon>Alphaproteobacteria</taxon>
        <taxon>Rickettsiales</taxon>
        <taxon>Lyticum</taxon>
    </lineage>
</organism>
<evidence type="ECO:0000256" key="4">
    <source>
        <dbReference type="ARBA" id="ARBA00024732"/>
    </source>
</evidence>